<feature type="region of interest" description="Disordered" evidence="13">
    <location>
        <begin position="1"/>
        <end position="65"/>
    </location>
</feature>
<protein>
    <recommendedName>
        <fullName evidence="12">Ciliogenesis-associated TTC17-interacting protein</fullName>
    </recommendedName>
</protein>
<comment type="subcellular location">
    <subcellularLocation>
        <location evidence="2">Cell membrane</location>
    </subcellularLocation>
    <subcellularLocation>
        <location evidence="3">Cytoplasm</location>
        <location evidence="3">Cytoskeleton</location>
    </subcellularLocation>
    <subcellularLocation>
        <location evidence="1">Nucleus</location>
    </subcellularLocation>
</comment>
<evidence type="ECO:0000256" key="13">
    <source>
        <dbReference type="SAM" id="MobiDB-lite"/>
    </source>
</evidence>
<reference evidence="15 16" key="1">
    <citation type="journal article" date="2018" name="Nat. Ecol. Evol.">
        <title>Shark genomes provide insights into elasmobranch evolution and the origin of vertebrates.</title>
        <authorList>
            <person name="Hara Y"/>
            <person name="Yamaguchi K"/>
            <person name="Onimaru K"/>
            <person name="Kadota M"/>
            <person name="Koyanagi M"/>
            <person name="Keeley SD"/>
            <person name="Tatsumi K"/>
            <person name="Tanaka K"/>
            <person name="Motone F"/>
            <person name="Kageyama Y"/>
            <person name="Nozu R"/>
            <person name="Adachi N"/>
            <person name="Nishimura O"/>
            <person name="Nakagawa R"/>
            <person name="Tanegashima C"/>
            <person name="Kiyatake I"/>
            <person name="Matsumoto R"/>
            <person name="Murakumo K"/>
            <person name="Nishida K"/>
            <person name="Terakita A"/>
            <person name="Kuratani S"/>
            <person name="Sato K"/>
            <person name="Hyodo S Kuraku.S."/>
        </authorList>
    </citation>
    <scope>NUCLEOTIDE SEQUENCE [LARGE SCALE GENOMIC DNA]</scope>
</reference>
<keyword evidence="7" id="KW-0472">Membrane</keyword>
<proteinExistence type="inferred from homology"/>
<dbReference type="Pfam" id="PF21772">
    <property type="entry name" value="CATIP_N"/>
    <property type="match status" value="1"/>
</dbReference>
<feature type="domain" description="Ciliogenesis-associated TTC17-interacting protein N-terminal" evidence="14">
    <location>
        <begin position="68"/>
        <end position="244"/>
    </location>
</feature>
<evidence type="ECO:0000313" key="16">
    <source>
        <dbReference type="Proteomes" id="UP000288216"/>
    </source>
</evidence>
<dbReference type="EMBL" id="BFAA01014797">
    <property type="protein sequence ID" value="GCB79917.1"/>
    <property type="molecule type" value="Genomic_DNA"/>
</dbReference>
<comment type="caution">
    <text evidence="15">The sequence shown here is derived from an EMBL/GenBank/DDBJ whole genome shotgun (WGS) entry which is preliminary data.</text>
</comment>
<keyword evidence="16" id="KW-1185">Reference proteome</keyword>
<dbReference type="GO" id="GO:0030041">
    <property type="term" value="P:actin filament polymerization"/>
    <property type="evidence" value="ECO:0007669"/>
    <property type="project" value="TreeGrafter"/>
</dbReference>
<evidence type="ECO:0000256" key="3">
    <source>
        <dbReference type="ARBA" id="ARBA00004245"/>
    </source>
</evidence>
<organism evidence="15 16">
    <name type="scientific">Scyliorhinus torazame</name>
    <name type="common">Cloudy catshark</name>
    <name type="synonym">Catulus torazame</name>
    <dbReference type="NCBI Taxonomy" id="75743"/>
    <lineage>
        <taxon>Eukaryota</taxon>
        <taxon>Metazoa</taxon>
        <taxon>Chordata</taxon>
        <taxon>Craniata</taxon>
        <taxon>Vertebrata</taxon>
        <taxon>Chondrichthyes</taxon>
        <taxon>Elasmobranchii</taxon>
        <taxon>Galeomorphii</taxon>
        <taxon>Galeoidea</taxon>
        <taxon>Carcharhiniformes</taxon>
        <taxon>Scyliorhinidae</taxon>
        <taxon>Scyliorhinus</taxon>
    </lineage>
</organism>
<evidence type="ECO:0000256" key="11">
    <source>
        <dbReference type="ARBA" id="ARBA00037938"/>
    </source>
</evidence>
<keyword evidence="6" id="KW-0970">Cilium biogenesis/degradation</keyword>
<keyword evidence="4" id="KW-1003">Cell membrane</keyword>
<evidence type="ECO:0000256" key="8">
    <source>
        <dbReference type="ARBA" id="ARBA00023212"/>
    </source>
</evidence>
<dbReference type="PANTHER" id="PTHR15505">
    <property type="entry name" value="RIIA DOMAIN-CONTAINING PROTEIN 1"/>
    <property type="match status" value="1"/>
</dbReference>
<dbReference type="GO" id="GO:0005856">
    <property type="term" value="C:cytoskeleton"/>
    <property type="evidence" value="ECO:0007669"/>
    <property type="project" value="UniProtKB-SubCell"/>
</dbReference>
<keyword evidence="8" id="KW-0206">Cytoskeleton</keyword>
<dbReference type="OMA" id="SIDSIPC"/>
<keyword evidence="9" id="KW-0539">Nucleus</keyword>
<comment type="similarity">
    <text evidence="11">Belongs to the CATIP family.</text>
</comment>
<evidence type="ECO:0000256" key="9">
    <source>
        <dbReference type="ARBA" id="ARBA00023242"/>
    </source>
</evidence>
<dbReference type="Proteomes" id="UP000288216">
    <property type="component" value="Unassembled WGS sequence"/>
</dbReference>
<evidence type="ECO:0000256" key="10">
    <source>
        <dbReference type="ARBA" id="ARBA00037538"/>
    </source>
</evidence>
<dbReference type="GO" id="GO:0005886">
    <property type="term" value="C:plasma membrane"/>
    <property type="evidence" value="ECO:0007669"/>
    <property type="project" value="UniProtKB-SubCell"/>
</dbReference>
<evidence type="ECO:0000256" key="7">
    <source>
        <dbReference type="ARBA" id="ARBA00023136"/>
    </source>
</evidence>
<dbReference type="PANTHER" id="PTHR15505:SF3">
    <property type="entry name" value="CILIOGENESIS-ASSOCIATED TTC17-INTERACTING PROTEIN"/>
    <property type="match status" value="1"/>
</dbReference>
<dbReference type="STRING" id="75743.A0A401Q3A4"/>
<dbReference type="InterPro" id="IPR048777">
    <property type="entry name" value="CATIP_N"/>
</dbReference>
<evidence type="ECO:0000256" key="6">
    <source>
        <dbReference type="ARBA" id="ARBA00022794"/>
    </source>
</evidence>
<gene>
    <name evidence="15" type="ORF">scyTo_0019628</name>
</gene>
<evidence type="ECO:0000256" key="12">
    <source>
        <dbReference type="ARBA" id="ARBA00039249"/>
    </source>
</evidence>
<accession>A0A401Q3A4</accession>
<evidence type="ECO:0000313" key="15">
    <source>
        <dbReference type="EMBL" id="GCB79917.1"/>
    </source>
</evidence>
<evidence type="ECO:0000256" key="4">
    <source>
        <dbReference type="ARBA" id="ARBA00022475"/>
    </source>
</evidence>
<dbReference type="AlphaFoldDB" id="A0A401Q3A4"/>
<dbReference type="GO" id="GO:0044782">
    <property type="term" value="P:cilium organization"/>
    <property type="evidence" value="ECO:0007669"/>
    <property type="project" value="TreeGrafter"/>
</dbReference>
<keyword evidence="5" id="KW-0963">Cytoplasm</keyword>
<name>A0A401Q3A4_SCYTO</name>
<evidence type="ECO:0000256" key="5">
    <source>
        <dbReference type="ARBA" id="ARBA00022490"/>
    </source>
</evidence>
<comment type="function">
    <text evidence="10">Plays a role in primary ciliogenesis by modulating actin polymerization.</text>
</comment>
<evidence type="ECO:0000256" key="1">
    <source>
        <dbReference type="ARBA" id="ARBA00004123"/>
    </source>
</evidence>
<dbReference type="GO" id="GO:0005634">
    <property type="term" value="C:nucleus"/>
    <property type="evidence" value="ECO:0007669"/>
    <property type="project" value="UniProtKB-SubCell"/>
</dbReference>
<sequence>MSMSDLADLPVEELTSSGGATSVERLESPELNVSPGELTHQKSLDQSEDQESVQTDTSAEPLPTASTEAIHFLTSILPEEIQKIFFRDSLVAISETGKEIGEFTFVVQPIMYHATPCLSIQASSHGSIDSIPCGTSISAYLTQNLETLEQQHHEYVKLKEQPLMKKTSMKRDDDSYVVTREVTSGQNLRTETFTYKLEEMQGFVSDASNLVLLRILALRNKVPDNISFVSLDTEMKLFPSTYVSAESGIRQSAE</sequence>
<evidence type="ECO:0000256" key="2">
    <source>
        <dbReference type="ARBA" id="ARBA00004236"/>
    </source>
</evidence>
<dbReference type="OrthoDB" id="6334211at2759"/>
<evidence type="ECO:0000259" key="14">
    <source>
        <dbReference type="Pfam" id="PF21772"/>
    </source>
</evidence>